<dbReference type="InterPro" id="IPR000719">
    <property type="entry name" value="Prot_kinase_dom"/>
</dbReference>
<evidence type="ECO:0000313" key="5">
    <source>
        <dbReference type="Ensembl" id="ENSOMEP00000015819.1"/>
    </source>
</evidence>
<organism evidence="5 6">
    <name type="scientific">Oryzias melastigma</name>
    <name type="common">Marine medaka</name>
    <dbReference type="NCBI Taxonomy" id="30732"/>
    <lineage>
        <taxon>Eukaryota</taxon>
        <taxon>Metazoa</taxon>
        <taxon>Chordata</taxon>
        <taxon>Craniata</taxon>
        <taxon>Vertebrata</taxon>
        <taxon>Euteleostomi</taxon>
        <taxon>Actinopterygii</taxon>
        <taxon>Neopterygii</taxon>
        <taxon>Teleostei</taxon>
        <taxon>Neoteleostei</taxon>
        <taxon>Acanthomorphata</taxon>
        <taxon>Ovalentaria</taxon>
        <taxon>Atherinomorphae</taxon>
        <taxon>Beloniformes</taxon>
        <taxon>Adrianichthyidae</taxon>
        <taxon>Oryziinae</taxon>
        <taxon>Oryzias</taxon>
    </lineage>
</organism>
<evidence type="ECO:0000256" key="1">
    <source>
        <dbReference type="ARBA" id="ARBA00022741"/>
    </source>
</evidence>
<reference evidence="5" key="1">
    <citation type="submission" date="2025-08" db="UniProtKB">
        <authorList>
            <consortium name="Ensembl"/>
        </authorList>
    </citation>
    <scope>IDENTIFICATION</scope>
</reference>
<dbReference type="OMA" id="MTYVPYT"/>
<accession>A0A3B3CDX9</accession>
<reference evidence="5" key="2">
    <citation type="submission" date="2025-09" db="UniProtKB">
        <authorList>
            <consortium name="Ensembl"/>
        </authorList>
    </citation>
    <scope>IDENTIFICATION</scope>
</reference>
<dbReference type="InterPro" id="IPR011009">
    <property type="entry name" value="Kinase-like_dom_sf"/>
</dbReference>
<dbReference type="Proteomes" id="UP000261560">
    <property type="component" value="Unplaced"/>
</dbReference>
<dbReference type="InterPro" id="IPR050117">
    <property type="entry name" value="MAPK"/>
</dbReference>
<dbReference type="Gene3D" id="3.30.200.20">
    <property type="entry name" value="Phosphorylase Kinase, domain 1"/>
    <property type="match status" value="1"/>
</dbReference>
<feature type="domain" description="Protein kinase" evidence="4">
    <location>
        <begin position="41"/>
        <end position="278"/>
    </location>
</feature>
<keyword evidence="1 3" id="KW-0547">Nucleotide-binding</keyword>
<keyword evidence="2 3" id="KW-0067">ATP-binding</keyword>
<dbReference type="PANTHER" id="PTHR24055">
    <property type="entry name" value="MITOGEN-ACTIVATED PROTEIN KINASE"/>
    <property type="match status" value="1"/>
</dbReference>
<evidence type="ECO:0000313" key="6">
    <source>
        <dbReference type="Proteomes" id="UP000261560"/>
    </source>
</evidence>
<dbReference type="GeneTree" id="ENSGT00940000158459"/>
<feature type="binding site" evidence="3">
    <location>
        <position position="70"/>
    </location>
    <ligand>
        <name>ATP</name>
        <dbReference type="ChEBI" id="CHEBI:30616"/>
    </ligand>
</feature>
<dbReference type="InterPro" id="IPR008266">
    <property type="entry name" value="Tyr_kinase_AS"/>
</dbReference>
<proteinExistence type="predicted"/>
<dbReference type="Ensembl" id="ENSOMET00000034152.1">
    <property type="protein sequence ID" value="ENSOMEP00000015819.1"/>
    <property type="gene ID" value="ENSOMEG00000017471.1"/>
</dbReference>
<evidence type="ECO:0000259" key="4">
    <source>
        <dbReference type="PROSITE" id="PS50011"/>
    </source>
</evidence>
<name>A0A3B3CDX9_ORYME</name>
<dbReference type="PROSITE" id="PS00107">
    <property type="entry name" value="PROTEIN_KINASE_ATP"/>
    <property type="match status" value="1"/>
</dbReference>
<dbReference type="Gene3D" id="1.10.510.10">
    <property type="entry name" value="Transferase(Phosphotransferase) domain 1"/>
    <property type="match status" value="1"/>
</dbReference>
<sequence length="358" mass="40535">MKNLRCRKAACALTRAVREVLEVHRLKYTGELPEWVCFPQDPLRPIIGQGNYGVVYRVRDVSNGQEYALKCHKCADVIEDTTVRELSCLTALRGHPNIILLLDCFMDEDRVAMLMPYVPFELTKAIHCKPTAPLSFVYMHRQGILHRDLTPSNVLLTADLTVKVGDLGLARQFSKRMSLCVVTEPYRAPELFADGEVGEYTCAVDMWSLGAIILDAKEGMVVFAGTQQYNTLNKVMALASTDLSEEAEDTKRIAFRLIVLGHQKRLTARELLDDEEWKGLACMTDQERTAVLRQFPSLPVRSQGCETYPSLRPSACKVQRCRKRRVLTSARIPVWPRDPSRGPDSPGTIWPWVRIDSR</sequence>
<keyword evidence="6" id="KW-1185">Reference proteome</keyword>
<evidence type="ECO:0000256" key="2">
    <source>
        <dbReference type="ARBA" id="ARBA00022840"/>
    </source>
</evidence>
<dbReference type="GO" id="GO:0005524">
    <property type="term" value="F:ATP binding"/>
    <property type="evidence" value="ECO:0007669"/>
    <property type="project" value="UniProtKB-UniRule"/>
</dbReference>
<dbReference type="PaxDb" id="30732-ENSOMEP00000015819"/>
<evidence type="ECO:0000256" key="3">
    <source>
        <dbReference type="PROSITE-ProRule" id="PRU10141"/>
    </source>
</evidence>
<dbReference type="PROSITE" id="PS50011">
    <property type="entry name" value="PROTEIN_KINASE_DOM"/>
    <property type="match status" value="1"/>
</dbReference>
<dbReference type="InterPro" id="IPR017441">
    <property type="entry name" value="Protein_kinase_ATP_BS"/>
</dbReference>
<dbReference type="PROSITE" id="PS00109">
    <property type="entry name" value="PROTEIN_KINASE_TYR"/>
    <property type="match status" value="1"/>
</dbReference>
<protein>
    <recommendedName>
        <fullName evidence="4">Protein kinase domain-containing protein</fullName>
    </recommendedName>
</protein>
<dbReference type="GO" id="GO:0004672">
    <property type="term" value="F:protein kinase activity"/>
    <property type="evidence" value="ECO:0007669"/>
    <property type="project" value="InterPro"/>
</dbReference>
<dbReference type="SUPFAM" id="SSF56112">
    <property type="entry name" value="Protein kinase-like (PK-like)"/>
    <property type="match status" value="1"/>
</dbReference>
<dbReference type="AlphaFoldDB" id="A0A3B3CDX9"/>
<dbReference type="STRING" id="30732.ENSOMEP00000015819"/>
<dbReference type="Pfam" id="PF00069">
    <property type="entry name" value="Pkinase"/>
    <property type="match status" value="1"/>
</dbReference>